<dbReference type="Proteomes" id="UP001055712">
    <property type="component" value="Unassembled WGS sequence"/>
</dbReference>
<dbReference type="AlphaFoldDB" id="A0A9D4YUQ7"/>
<name>A0A9D4YUQ7_CHLVU</name>
<protein>
    <recommendedName>
        <fullName evidence="1">NADP-dependent oxidoreductase domain-containing protein</fullName>
    </recommendedName>
</protein>
<proteinExistence type="predicted"/>
<gene>
    <name evidence="2" type="ORF">D9Q98_006910</name>
</gene>
<sequence>MAAQPMEVEVKAEPAGSGAAALAPQVGKDIPRADLAPGLEISRIVKGCWQLSGGHTGERAGASPDHTSGQAAIDDFAPFVAAGVTTFDTADIYGPSEALIGRYLSSHPAEKPHCQVLTKFCCFGDVMDSAKELRSVQQSIDASRQRLGLESLPLVQFYWHKYENKGYIQAVQHLGTLQAKGKVQHIGATNFDVARLKEMAEAGATIANNQVQYSLLDRRPENGMVEYCREAGIKLLPYGVLAGGLLTDKYLGASVSDVKINTYSKSKYASVIGQAGGWDWFQSLLQALSAAAKKHGVTIADVACRWVLDKPQVAGIIVGARNSSHVADLKTVFSFQMDDGDREAIAKVLAAGKQATGDCYDWERGGPW</sequence>
<dbReference type="InterPro" id="IPR023210">
    <property type="entry name" value="NADP_OxRdtase_dom"/>
</dbReference>
<accession>A0A9D4YUQ7</accession>
<dbReference type="InterPro" id="IPR036812">
    <property type="entry name" value="NAD(P)_OxRdtase_dom_sf"/>
</dbReference>
<feature type="domain" description="NADP-dependent oxidoreductase" evidence="1">
    <location>
        <begin position="43"/>
        <end position="348"/>
    </location>
</feature>
<dbReference type="Gene3D" id="3.20.20.100">
    <property type="entry name" value="NADP-dependent oxidoreductase domain"/>
    <property type="match status" value="1"/>
</dbReference>
<evidence type="ECO:0000313" key="3">
    <source>
        <dbReference type="Proteomes" id="UP001055712"/>
    </source>
</evidence>
<dbReference type="PANTHER" id="PTHR43147">
    <property type="entry name" value="PROTEIN TAS"/>
    <property type="match status" value="1"/>
</dbReference>
<dbReference type="CDD" id="cd19101">
    <property type="entry name" value="AKR_unchar"/>
    <property type="match status" value="1"/>
</dbReference>
<reference evidence="2" key="2">
    <citation type="submission" date="2020-11" db="EMBL/GenBank/DDBJ databases">
        <authorList>
            <person name="Cecchin M."/>
            <person name="Marcolungo L."/>
            <person name="Rossato M."/>
            <person name="Girolomoni L."/>
            <person name="Cosentino E."/>
            <person name="Cuine S."/>
            <person name="Li-Beisson Y."/>
            <person name="Delledonne M."/>
            <person name="Ballottari M."/>
        </authorList>
    </citation>
    <scope>NUCLEOTIDE SEQUENCE</scope>
    <source>
        <strain evidence="2">211/11P</strain>
        <tissue evidence="2">Whole cell</tissue>
    </source>
</reference>
<comment type="caution">
    <text evidence="2">The sequence shown here is derived from an EMBL/GenBank/DDBJ whole genome shotgun (WGS) entry which is preliminary data.</text>
</comment>
<dbReference type="Pfam" id="PF00248">
    <property type="entry name" value="Aldo_ket_red"/>
    <property type="match status" value="1"/>
</dbReference>
<dbReference type="EMBL" id="SIDB01000010">
    <property type="protein sequence ID" value="KAI3426966.1"/>
    <property type="molecule type" value="Genomic_DNA"/>
</dbReference>
<organism evidence="2 3">
    <name type="scientific">Chlorella vulgaris</name>
    <name type="common">Green alga</name>
    <dbReference type="NCBI Taxonomy" id="3077"/>
    <lineage>
        <taxon>Eukaryota</taxon>
        <taxon>Viridiplantae</taxon>
        <taxon>Chlorophyta</taxon>
        <taxon>core chlorophytes</taxon>
        <taxon>Trebouxiophyceae</taxon>
        <taxon>Chlorellales</taxon>
        <taxon>Chlorellaceae</taxon>
        <taxon>Chlorella clade</taxon>
        <taxon>Chlorella</taxon>
    </lineage>
</organism>
<dbReference type="SUPFAM" id="SSF51430">
    <property type="entry name" value="NAD(P)-linked oxidoreductase"/>
    <property type="match status" value="1"/>
</dbReference>
<evidence type="ECO:0000259" key="1">
    <source>
        <dbReference type="Pfam" id="PF00248"/>
    </source>
</evidence>
<reference evidence="2" key="1">
    <citation type="journal article" date="2019" name="Plant J.">
        <title>Chlorella vulgaris genome assembly and annotation reveals the molecular basis for metabolic acclimation to high light conditions.</title>
        <authorList>
            <person name="Cecchin M."/>
            <person name="Marcolungo L."/>
            <person name="Rossato M."/>
            <person name="Girolomoni L."/>
            <person name="Cosentino E."/>
            <person name="Cuine S."/>
            <person name="Li-Beisson Y."/>
            <person name="Delledonne M."/>
            <person name="Ballottari M."/>
        </authorList>
    </citation>
    <scope>NUCLEOTIDE SEQUENCE</scope>
    <source>
        <strain evidence="2">211/11P</strain>
    </source>
</reference>
<dbReference type="OrthoDB" id="48988at2759"/>
<dbReference type="PANTHER" id="PTHR43147:SF5">
    <property type="entry name" value="OXIDOREDUCTASE"/>
    <property type="match status" value="1"/>
</dbReference>
<evidence type="ECO:0000313" key="2">
    <source>
        <dbReference type="EMBL" id="KAI3426966.1"/>
    </source>
</evidence>
<keyword evidence="3" id="KW-1185">Reference proteome</keyword>